<dbReference type="OrthoDB" id="6336102at2"/>
<feature type="signal peptide" evidence="1">
    <location>
        <begin position="1"/>
        <end position="31"/>
    </location>
</feature>
<organism evidence="2 3">
    <name type="scientific">Thalassotalea mangrovi</name>
    <dbReference type="NCBI Taxonomy" id="2572245"/>
    <lineage>
        <taxon>Bacteria</taxon>
        <taxon>Pseudomonadati</taxon>
        <taxon>Pseudomonadota</taxon>
        <taxon>Gammaproteobacteria</taxon>
        <taxon>Alteromonadales</taxon>
        <taxon>Colwelliaceae</taxon>
        <taxon>Thalassotalea</taxon>
    </lineage>
</organism>
<dbReference type="AlphaFoldDB" id="A0A4U1B3I6"/>
<accession>A0A4U1B3I6</accession>
<proteinExistence type="predicted"/>
<protein>
    <submittedName>
        <fullName evidence="2">Uncharacterized protein</fullName>
    </submittedName>
</protein>
<evidence type="ECO:0000313" key="2">
    <source>
        <dbReference type="EMBL" id="TKB44331.1"/>
    </source>
</evidence>
<dbReference type="Proteomes" id="UP000307999">
    <property type="component" value="Unassembled WGS sequence"/>
</dbReference>
<keyword evidence="1" id="KW-0732">Signal</keyword>
<gene>
    <name evidence="2" type="ORF">E8M12_11810</name>
</gene>
<name>A0A4U1B3I6_9GAMM</name>
<comment type="caution">
    <text evidence="2">The sequence shown here is derived from an EMBL/GenBank/DDBJ whole genome shotgun (WGS) entry which is preliminary data.</text>
</comment>
<dbReference type="RefSeq" id="WP_136736348.1">
    <property type="nucleotide sequence ID" value="NZ_SWDB01000029.1"/>
</dbReference>
<dbReference type="EMBL" id="SWDB01000029">
    <property type="protein sequence ID" value="TKB44331.1"/>
    <property type="molecule type" value="Genomic_DNA"/>
</dbReference>
<feature type="chain" id="PRO_5020946520" evidence="1">
    <location>
        <begin position="32"/>
        <end position="181"/>
    </location>
</feature>
<reference evidence="2 3" key="1">
    <citation type="submission" date="2019-04" db="EMBL/GenBank/DDBJ databases">
        <title>Thalassotalea guangxiensis sp. nov., isolated from sediment of the coastal wetland.</title>
        <authorList>
            <person name="Zheng S."/>
            <person name="Zhang D."/>
        </authorList>
    </citation>
    <scope>NUCLEOTIDE SEQUENCE [LARGE SCALE GENOMIC DNA]</scope>
    <source>
        <strain evidence="2 3">ZS-4</strain>
    </source>
</reference>
<sequence>MSIFKLRQINTKLVISYLLLASTLSAQPVLAEQKKVKADENLEVIQVYGEKPLTFLLDQVKMAELDFYDSLNPLIENPEYQVTCRRERRQEIGSTSLRIKQTYCLPNYFRNRMAQETQEAMLSGRPNPTSAQIDALVVRKKEQAYAEITKIIEQHPELLEKLLKLEKAKVAYEEKLAETEK</sequence>
<evidence type="ECO:0000256" key="1">
    <source>
        <dbReference type="SAM" id="SignalP"/>
    </source>
</evidence>
<keyword evidence="3" id="KW-1185">Reference proteome</keyword>
<evidence type="ECO:0000313" key="3">
    <source>
        <dbReference type="Proteomes" id="UP000307999"/>
    </source>
</evidence>